<dbReference type="AlphaFoldDB" id="A0A7Y6TX57"/>
<keyword evidence="2" id="KW-1185">Reference proteome</keyword>
<gene>
    <name evidence="1" type="ORF">HQN59_13365</name>
</gene>
<dbReference type="Proteomes" id="UP000529637">
    <property type="component" value="Unassembled WGS sequence"/>
</dbReference>
<organism evidence="1 2">
    <name type="scientific">Piscinibacter koreensis</name>
    <dbReference type="NCBI Taxonomy" id="2742824"/>
    <lineage>
        <taxon>Bacteria</taxon>
        <taxon>Pseudomonadati</taxon>
        <taxon>Pseudomonadota</taxon>
        <taxon>Betaproteobacteria</taxon>
        <taxon>Burkholderiales</taxon>
        <taxon>Sphaerotilaceae</taxon>
        <taxon>Piscinibacter</taxon>
    </lineage>
</organism>
<evidence type="ECO:0000313" key="1">
    <source>
        <dbReference type="EMBL" id="NUZ06752.1"/>
    </source>
</evidence>
<name>A0A7Y6TX57_9BURK</name>
<dbReference type="RefSeq" id="WP_176069615.1">
    <property type="nucleotide sequence ID" value="NZ_JABWMJ010000006.1"/>
</dbReference>
<dbReference type="EMBL" id="JABWMJ010000006">
    <property type="protein sequence ID" value="NUZ06752.1"/>
    <property type="molecule type" value="Genomic_DNA"/>
</dbReference>
<proteinExistence type="predicted"/>
<protein>
    <submittedName>
        <fullName evidence="1">Uncharacterized protein</fullName>
    </submittedName>
</protein>
<reference evidence="1 2" key="1">
    <citation type="submission" date="2020-06" db="EMBL/GenBank/DDBJ databases">
        <title>Schlegella sp. ID0723 isolated from air conditioner.</title>
        <authorList>
            <person name="Kim D.Y."/>
            <person name="Kim D.-U."/>
        </authorList>
    </citation>
    <scope>NUCLEOTIDE SEQUENCE [LARGE SCALE GENOMIC DNA]</scope>
    <source>
        <strain evidence="1 2">ID0723</strain>
    </source>
</reference>
<comment type="caution">
    <text evidence="1">The sequence shown here is derived from an EMBL/GenBank/DDBJ whole genome shotgun (WGS) entry which is preliminary data.</text>
</comment>
<evidence type="ECO:0000313" key="2">
    <source>
        <dbReference type="Proteomes" id="UP000529637"/>
    </source>
</evidence>
<accession>A0A7Y6TX57</accession>
<sequence>MSKKTPDRASANQPLEIDCAALALRKLMTEQCRMPDGIATYYSGTRAQFMAAGFPERSLPTPKGRRTKLRLAPGGSAYQPQADAWISPDEDGNIELEIHWSGNLGNCGHLALTEIARTASRAVAGWALPRGWNSKEVPTDRLFDYPEIVKNYGLPRDRRFKYTPEFLRQLHNLAHTVFLTICAGEVLPIEAAPAVPMEVPEADTLGAERLARALIASAKGQHGA</sequence>